<proteinExistence type="predicted"/>
<reference evidence="1" key="1">
    <citation type="journal article" date="2008" name="Virology">
        <title>Protein coding content of the UL)b' region of wild-type rhesus cytomegalovirus.</title>
        <authorList>
            <person name="Oxford K.L."/>
            <person name="Eberhardt M.K."/>
            <person name="Yang K.W."/>
            <person name="Strelow L."/>
            <person name="Kelly S."/>
            <person name="Zhou S.S."/>
            <person name="Barry P.A."/>
        </authorList>
    </citation>
    <scope>NUCLEOTIDE SEQUENCE</scope>
    <source>
        <strain evidence="1">Wild-type</strain>
    </source>
</reference>
<dbReference type="EMBL" id="EF990255">
    <property type="protein sequence ID" value="ABS84073.1"/>
    <property type="molecule type" value="Genomic_DNA"/>
</dbReference>
<sequence>MGACRVFITVVTVCMLFCAFAVQGSICTKEFGNWNPNYRPDGYWDICSRQIDAPLRNQLLEKIINASVSYHYATSHNHDDVSLLKRINVTEVALVVNSVQVRPGEIDECLYRQQPEEEIKKNTKQPQLTRRIGLIKDYISAKKLITFAASGSHTSQSRILTVAIRLPLIGKR</sequence>
<gene>
    <name evidence="1" type="ORF">Rhul131a</name>
</gene>
<organism evidence="1">
    <name type="scientific">Rhesus cytomegalovirus (strain 68-1)</name>
    <name type="common">RhCMV</name>
    <dbReference type="NCBI Taxonomy" id="47929"/>
    <lineage>
        <taxon>Viruses</taxon>
        <taxon>Duplodnaviria</taxon>
        <taxon>Heunggongvirae</taxon>
        <taxon>Peploviricota</taxon>
        <taxon>Herviviricetes</taxon>
        <taxon>Herpesvirales</taxon>
        <taxon>Orthoherpesviridae</taxon>
        <taxon>Betaherpesvirinae</taxon>
        <taxon>Cytomegalovirus</taxon>
        <taxon>Cytomegalovirus macacinebeta3</taxon>
    </lineage>
</organism>
<name>A7LBH2_RHCM6</name>
<organismHost>
    <name type="scientific">Macaca mulatta</name>
    <name type="common">Rhesus macaque</name>
    <dbReference type="NCBI Taxonomy" id="9544"/>
</organismHost>
<protein>
    <submittedName>
        <fullName evidence="1">RhUL131a</fullName>
    </submittedName>
</protein>
<evidence type="ECO:0000313" key="1">
    <source>
        <dbReference type="EMBL" id="ABS84073.1"/>
    </source>
</evidence>
<accession>A7LBH2</accession>